<comment type="subcellular location">
    <subcellularLocation>
        <location evidence="1">Cell membrane</location>
        <topology evidence="1">Multi-pass membrane protein</topology>
    </subcellularLocation>
</comment>
<keyword evidence="5 7" id="KW-1133">Transmembrane helix</keyword>
<dbReference type="InterPro" id="IPR027417">
    <property type="entry name" value="P-loop_NTPase"/>
</dbReference>
<reference evidence="10 11" key="1">
    <citation type="submission" date="2019-01" db="EMBL/GenBank/DDBJ databases">
        <title>Ktedonosporobacter rubrisoli SCAWS-G2.</title>
        <authorList>
            <person name="Huang Y."/>
            <person name="Yan B."/>
        </authorList>
    </citation>
    <scope>NUCLEOTIDE SEQUENCE [LARGE SCALE GENOMIC DNA]</scope>
    <source>
        <strain evidence="10 11">SCAWS-G2</strain>
    </source>
</reference>
<keyword evidence="3" id="KW-0547">Nucleotide-binding</keyword>
<evidence type="ECO:0000256" key="6">
    <source>
        <dbReference type="ARBA" id="ARBA00023136"/>
    </source>
</evidence>
<dbReference type="Pfam" id="PF00005">
    <property type="entry name" value="ABC_tran"/>
    <property type="match status" value="1"/>
</dbReference>
<feature type="transmembrane region" description="Helical" evidence="7">
    <location>
        <begin position="178"/>
        <end position="199"/>
    </location>
</feature>
<dbReference type="GO" id="GO:0016887">
    <property type="term" value="F:ATP hydrolysis activity"/>
    <property type="evidence" value="ECO:0007669"/>
    <property type="project" value="InterPro"/>
</dbReference>
<dbReference type="InterPro" id="IPR011527">
    <property type="entry name" value="ABC1_TM_dom"/>
</dbReference>
<accession>A0A4P6K1N6</accession>
<dbReference type="PROSITE" id="PS00211">
    <property type="entry name" value="ABC_TRANSPORTER_1"/>
    <property type="match status" value="1"/>
</dbReference>
<evidence type="ECO:0000256" key="5">
    <source>
        <dbReference type="ARBA" id="ARBA00022989"/>
    </source>
</evidence>
<dbReference type="GO" id="GO:0005524">
    <property type="term" value="F:ATP binding"/>
    <property type="evidence" value="ECO:0007669"/>
    <property type="project" value="UniProtKB-KW"/>
</dbReference>
<dbReference type="Proteomes" id="UP000290365">
    <property type="component" value="Chromosome"/>
</dbReference>
<feature type="transmembrane region" description="Helical" evidence="7">
    <location>
        <begin position="103"/>
        <end position="124"/>
    </location>
</feature>
<keyword evidence="6 7" id="KW-0472">Membrane</keyword>
<keyword evidence="11" id="KW-1185">Reference proteome</keyword>
<evidence type="ECO:0000256" key="2">
    <source>
        <dbReference type="ARBA" id="ARBA00022692"/>
    </source>
</evidence>
<protein>
    <submittedName>
        <fullName evidence="10">Peptidase domain-containing ABC transporter</fullName>
    </submittedName>
</protein>
<dbReference type="InterPro" id="IPR036640">
    <property type="entry name" value="ABC1_TM_sf"/>
</dbReference>
<feature type="domain" description="ABC transmembrane type-1" evidence="9">
    <location>
        <begin position="68"/>
        <end position="350"/>
    </location>
</feature>
<dbReference type="SUPFAM" id="SSF90123">
    <property type="entry name" value="ABC transporter transmembrane region"/>
    <property type="match status" value="1"/>
</dbReference>
<proteinExistence type="predicted"/>
<evidence type="ECO:0000256" key="1">
    <source>
        <dbReference type="ARBA" id="ARBA00004651"/>
    </source>
</evidence>
<evidence type="ECO:0000313" key="11">
    <source>
        <dbReference type="Proteomes" id="UP000290365"/>
    </source>
</evidence>
<evidence type="ECO:0000256" key="3">
    <source>
        <dbReference type="ARBA" id="ARBA00022741"/>
    </source>
</evidence>
<name>A0A4P6K1N6_KTERU</name>
<dbReference type="CDD" id="cd07346">
    <property type="entry name" value="ABC_6TM_exporters"/>
    <property type="match status" value="1"/>
</dbReference>
<feature type="transmembrane region" description="Helical" evidence="7">
    <location>
        <begin position="205"/>
        <end position="225"/>
    </location>
</feature>
<evidence type="ECO:0000313" key="10">
    <source>
        <dbReference type="EMBL" id="QBD81733.1"/>
    </source>
</evidence>
<feature type="transmembrane region" description="Helical" evidence="7">
    <location>
        <begin position="67"/>
        <end position="88"/>
    </location>
</feature>
<dbReference type="SMART" id="SM00382">
    <property type="entry name" value="AAA"/>
    <property type="match status" value="1"/>
</dbReference>
<feature type="transmembrane region" description="Helical" evidence="7">
    <location>
        <begin position="293"/>
        <end position="315"/>
    </location>
</feature>
<organism evidence="10 11">
    <name type="scientific">Ktedonosporobacter rubrisoli</name>
    <dbReference type="NCBI Taxonomy" id="2509675"/>
    <lineage>
        <taxon>Bacteria</taxon>
        <taxon>Bacillati</taxon>
        <taxon>Chloroflexota</taxon>
        <taxon>Ktedonobacteria</taxon>
        <taxon>Ktedonobacterales</taxon>
        <taxon>Ktedonosporobacteraceae</taxon>
        <taxon>Ktedonosporobacter</taxon>
    </lineage>
</organism>
<dbReference type="SUPFAM" id="SSF52540">
    <property type="entry name" value="P-loop containing nucleoside triphosphate hydrolases"/>
    <property type="match status" value="1"/>
</dbReference>
<dbReference type="Gene3D" id="1.20.1560.10">
    <property type="entry name" value="ABC transporter type 1, transmembrane domain"/>
    <property type="match status" value="1"/>
</dbReference>
<dbReference type="InterPro" id="IPR003593">
    <property type="entry name" value="AAA+_ATPase"/>
</dbReference>
<keyword evidence="4" id="KW-0067">ATP-binding</keyword>
<evidence type="ECO:0000259" key="8">
    <source>
        <dbReference type="PROSITE" id="PS50893"/>
    </source>
</evidence>
<dbReference type="FunFam" id="3.40.50.300:FF:000218">
    <property type="entry name" value="Multidrug ABC transporter ATP-binding protein"/>
    <property type="match status" value="1"/>
</dbReference>
<sequence>MMKEYVQSYPQGQLAQPVNKRGSEQIIYSGTADARRLEKQRRIAEKKLGWKDVRQFSQFITPFKWQIILALLLTVGTGLMALPMPFIFRTLIDDVFHRHDVRLFFWSLLLFLAILLLEEILRFFTRNVIGVLSRSVNLNITYRFYHHMLRLPLSFYQNLSSTGQILSRLNEVTSVQQTAIQIVIDAAVNCILTVIYVGVLFTTDWRLSLVVLAITPTYLGVNLYFNRHSRLLSRQVMESYAITNGAMYEGLTGLKTVKALAAEPFFSRYIRQLIIKTNNLSLRRTTFQAQANMAIGTVQALGIITLLSVGGYLVLNGNMTAGQLAAFVLILRELASPLSTLAGINQQMQAAAVAVDRLFEILNAPEEGHRSLGYQLAMLEGHIRMRHVHFSYTPGVEVLHDINLDVPAGTTIALVGRSGAGKTTLANLLLGFYQPEKGHIMLDGCDLRHIKLETLRSQFGVILQDDALFSGTIEDNLTFGLGRSVSQEELVEAARNANILEFIQDQPLGFKTLIRERGQSLSGGQRQRIAIARMFLRQPRILLMDEPSSALDNESEALIQQALKRLAQGRTTFIIAHRLSTIRNADRIVIIDNGSIVEMGTHKELVARRGIYWQLYNSYGRV</sequence>
<dbReference type="InterPro" id="IPR039421">
    <property type="entry name" value="Type_1_exporter"/>
</dbReference>
<dbReference type="Pfam" id="PF00664">
    <property type="entry name" value="ABC_membrane"/>
    <property type="match status" value="1"/>
</dbReference>
<dbReference type="AlphaFoldDB" id="A0A4P6K1N6"/>
<dbReference type="PANTHER" id="PTHR43394:SF1">
    <property type="entry name" value="ATP-BINDING CASSETTE SUB-FAMILY B MEMBER 10, MITOCHONDRIAL"/>
    <property type="match status" value="1"/>
</dbReference>
<dbReference type="InterPro" id="IPR003439">
    <property type="entry name" value="ABC_transporter-like_ATP-bd"/>
</dbReference>
<gene>
    <name evidence="10" type="ORF">EPA93_39490</name>
</gene>
<dbReference type="InterPro" id="IPR017871">
    <property type="entry name" value="ABC_transporter-like_CS"/>
</dbReference>
<dbReference type="PANTHER" id="PTHR43394">
    <property type="entry name" value="ATP-DEPENDENT PERMEASE MDL1, MITOCHONDRIAL"/>
    <property type="match status" value="1"/>
</dbReference>
<evidence type="ECO:0000259" key="9">
    <source>
        <dbReference type="PROSITE" id="PS50929"/>
    </source>
</evidence>
<dbReference type="KEGG" id="kbs:EPA93_39490"/>
<dbReference type="RefSeq" id="WP_129892794.1">
    <property type="nucleotide sequence ID" value="NZ_CP035758.1"/>
</dbReference>
<dbReference type="Gene3D" id="3.40.50.300">
    <property type="entry name" value="P-loop containing nucleotide triphosphate hydrolases"/>
    <property type="match status" value="1"/>
</dbReference>
<feature type="domain" description="ABC transporter" evidence="8">
    <location>
        <begin position="383"/>
        <end position="618"/>
    </location>
</feature>
<dbReference type="EMBL" id="CP035758">
    <property type="protein sequence ID" value="QBD81733.1"/>
    <property type="molecule type" value="Genomic_DNA"/>
</dbReference>
<dbReference type="OrthoDB" id="1169006at2"/>
<dbReference type="GO" id="GO:0005886">
    <property type="term" value="C:plasma membrane"/>
    <property type="evidence" value="ECO:0007669"/>
    <property type="project" value="UniProtKB-SubCell"/>
</dbReference>
<evidence type="ECO:0000256" key="7">
    <source>
        <dbReference type="SAM" id="Phobius"/>
    </source>
</evidence>
<evidence type="ECO:0000256" key="4">
    <source>
        <dbReference type="ARBA" id="ARBA00022840"/>
    </source>
</evidence>
<dbReference type="PROSITE" id="PS50893">
    <property type="entry name" value="ABC_TRANSPORTER_2"/>
    <property type="match status" value="1"/>
</dbReference>
<dbReference type="GO" id="GO:0015421">
    <property type="term" value="F:ABC-type oligopeptide transporter activity"/>
    <property type="evidence" value="ECO:0007669"/>
    <property type="project" value="TreeGrafter"/>
</dbReference>
<dbReference type="PROSITE" id="PS50929">
    <property type="entry name" value="ABC_TM1F"/>
    <property type="match status" value="1"/>
</dbReference>
<keyword evidence="2 7" id="KW-0812">Transmembrane</keyword>